<dbReference type="NCBIfam" id="NF001908">
    <property type="entry name" value="PRK00668.1"/>
    <property type="match status" value="1"/>
</dbReference>
<evidence type="ECO:0000256" key="4">
    <source>
        <dbReference type="ARBA" id="ARBA00022679"/>
    </source>
</evidence>
<feature type="active site" description="Pros-phosphohistidine intermediate" evidence="11 12">
    <location>
        <position position="115"/>
    </location>
</feature>
<comment type="subunit">
    <text evidence="11">Homotetramer.</text>
</comment>
<keyword evidence="3 11" id="KW-0597">Phosphoprotein</keyword>
<evidence type="ECO:0000313" key="16">
    <source>
        <dbReference type="EMBL" id="SHE43229.1"/>
    </source>
</evidence>
<dbReference type="Pfam" id="PF00334">
    <property type="entry name" value="NDK"/>
    <property type="match status" value="1"/>
</dbReference>
<reference evidence="16 17" key="1">
    <citation type="submission" date="2016-11" db="EMBL/GenBank/DDBJ databases">
        <authorList>
            <person name="Jaros S."/>
            <person name="Januszkiewicz K."/>
            <person name="Wedrychowicz H."/>
        </authorList>
    </citation>
    <scope>NUCLEOTIDE SEQUENCE [LARGE SCALE GENOMIC DNA]</scope>
    <source>
        <strain evidence="16 17">DSM 44666</strain>
    </source>
</reference>
<dbReference type="SMART" id="SM00562">
    <property type="entry name" value="NDK"/>
    <property type="match status" value="1"/>
</dbReference>
<feature type="binding site" evidence="11 12">
    <location>
        <position position="57"/>
    </location>
    <ligand>
        <name>ATP</name>
        <dbReference type="ChEBI" id="CHEBI:30616"/>
    </ligand>
</feature>
<accession>A0A1M4TFB9</accession>
<evidence type="ECO:0000256" key="8">
    <source>
        <dbReference type="ARBA" id="ARBA00023080"/>
    </source>
</evidence>
<dbReference type="GO" id="GO:0006241">
    <property type="term" value="P:CTP biosynthetic process"/>
    <property type="evidence" value="ECO:0007669"/>
    <property type="project" value="UniProtKB-UniRule"/>
</dbReference>
<feature type="binding site" evidence="11 12">
    <location>
        <position position="91"/>
    </location>
    <ligand>
        <name>ATP</name>
        <dbReference type="ChEBI" id="CHEBI:30616"/>
    </ligand>
</feature>
<keyword evidence="4 11" id="KW-0808">Transferase</keyword>
<comment type="cofactor">
    <cofactor evidence="1 11">
        <name>Mg(2+)</name>
        <dbReference type="ChEBI" id="CHEBI:18420"/>
    </cofactor>
</comment>
<dbReference type="RefSeq" id="WP_073151276.1">
    <property type="nucleotide sequence ID" value="NZ_FQVL01000001.1"/>
</dbReference>
<evidence type="ECO:0000256" key="14">
    <source>
        <dbReference type="RuleBase" id="RU004013"/>
    </source>
</evidence>
<dbReference type="InterPro" id="IPR034907">
    <property type="entry name" value="NDK-like_dom"/>
</dbReference>
<dbReference type="PRINTS" id="PR01243">
    <property type="entry name" value="NUCDPKINASE"/>
</dbReference>
<dbReference type="EC" id="2.7.4.6" evidence="11 14"/>
<evidence type="ECO:0000256" key="10">
    <source>
        <dbReference type="ARBA" id="ARBA00047945"/>
    </source>
</evidence>
<comment type="function">
    <text evidence="9">(Microbial infection) Catalyzes the phosphorylation of dZDP to dZTP, when the bacterium is infected by a phage that produces the substrate for the synthesis of dZTP (2- amino-2'-deoxyadenosine 5'-triphosphate), which is then used by the phage as a DNA polymerase substrate.</text>
</comment>
<dbReference type="InterPro" id="IPR001564">
    <property type="entry name" value="Nucleoside_diP_kinase"/>
</dbReference>
<dbReference type="InterPro" id="IPR023005">
    <property type="entry name" value="Nucleoside_diP_kinase_AS"/>
</dbReference>
<evidence type="ECO:0000256" key="5">
    <source>
        <dbReference type="ARBA" id="ARBA00022741"/>
    </source>
</evidence>
<dbReference type="HAMAP" id="MF_00451">
    <property type="entry name" value="NDP_kinase"/>
    <property type="match status" value="1"/>
</dbReference>
<dbReference type="GO" id="GO:0005524">
    <property type="term" value="F:ATP binding"/>
    <property type="evidence" value="ECO:0007669"/>
    <property type="project" value="UniProtKB-UniRule"/>
</dbReference>
<dbReference type="AlphaFoldDB" id="A0A1M4TFB9"/>
<dbReference type="STRING" id="112248.SAMN05444392_101445"/>
<name>A0A1M4TFB9_9BACL</name>
<dbReference type="CDD" id="cd04413">
    <property type="entry name" value="NDPk_I"/>
    <property type="match status" value="1"/>
</dbReference>
<protein>
    <recommendedName>
        <fullName evidence="11 14">Nucleoside diphosphate kinase</fullName>
        <shortName evidence="11">NDK</shortName>
        <shortName evidence="11">NDP kinase</shortName>
        <ecNumber evidence="11 14">2.7.4.6</ecNumber>
    </recommendedName>
    <alternativeName>
        <fullName evidence="11">Nucleoside-2-P kinase</fullName>
    </alternativeName>
</protein>
<evidence type="ECO:0000256" key="1">
    <source>
        <dbReference type="ARBA" id="ARBA00001946"/>
    </source>
</evidence>
<dbReference type="InterPro" id="IPR036850">
    <property type="entry name" value="NDK-like_dom_sf"/>
</dbReference>
<comment type="subcellular location">
    <subcellularLocation>
        <location evidence="11">Cytoplasm</location>
    </subcellularLocation>
</comment>
<evidence type="ECO:0000256" key="7">
    <source>
        <dbReference type="ARBA" id="ARBA00022840"/>
    </source>
</evidence>
<organism evidence="16 17">
    <name type="scientific">Seinonella peptonophila</name>
    <dbReference type="NCBI Taxonomy" id="112248"/>
    <lineage>
        <taxon>Bacteria</taxon>
        <taxon>Bacillati</taxon>
        <taxon>Bacillota</taxon>
        <taxon>Bacilli</taxon>
        <taxon>Bacillales</taxon>
        <taxon>Thermoactinomycetaceae</taxon>
        <taxon>Seinonella</taxon>
    </lineage>
</organism>
<evidence type="ECO:0000256" key="3">
    <source>
        <dbReference type="ARBA" id="ARBA00022553"/>
    </source>
</evidence>
<evidence type="ECO:0000259" key="15">
    <source>
        <dbReference type="SMART" id="SM00562"/>
    </source>
</evidence>
<dbReference type="PROSITE" id="PS00469">
    <property type="entry name" value="NDPK"/>
    <property type="match status" value="1"/>
</dbReference>
<feature type="binding site" evidence="11 12">
    <location>
        <position position="112"/>
    </location>
    <ligand>
        <name>ATP</name>
        <dbReference type="ChEBI" id="CHEBI:30616"/>
    </ligand>
</feature>
<keyword evidence="11" id="KW-0460">Magnesium</keyword>
<comment type="function">
    <text evidence="11">Major role in the synthesis of nucleoside triphosphates other than ATP. The ATP gamma phosphate is transferred to the NDP beta phosphate via a ping-pong mechanism, using a phosphorylated active-site intermediate.</text>
</comment>
<feature type="binding site" evidence="11 12">
    <location>
        <position position="85"/>
    </location>
    <ligand>
        <name>ATP</name>
        <dbReference type="ChEBI" id="CHEBI:30616"/>
    </ligand>
</feature>
<comment type="catalytic activity">
    <reaction evidence="11">
        <text>a ribonucleoside 5'-diphosphate + ATP = a ribonucleoside 5'-triphosphate + ADP</text>
        <dbReference type="Rhea" id="RHEA:18113"/>
        <dbReference type="ChEBI" id="CHEBI:30616"/>
        <dbReference type="ChEBI" id="CHEBI:57930"/>
        <dbReference type="ChEBI" id="CHEBI:61557"/>
        <dbReference type="ChEBI" id="CHEBI:456216"/>
        <dbReference type="EC" id="2.7.4.6"/>
    </reaction>
</comment>
<keyword evidence="17" id="KW-1185">Reference proteome</keyword>
<evidence type="ECO:0000256" key="6">
    <source>
        <dbReference type="ARBA" id="ARBA00022777"/>
    </source>
</evidence>
<feature type="binding site" evidence="11 12">
    <location>
        <position position="102"/>
    </location>
    <ligand>
        <name>ATP</name>
        <dbReference type="ChEBI" id="CHEBI:30616"/>
    </ligand>
</feature>
<dbReference type="GO" id="GO:0046872">
    <property type="term" value="F:metal ion binding"/>
    <property type="evidence" value="ECO:0007669"/>
    <property type="project" value="UniProtKB-KW"/>
</dbReference>
<dbReference type="SUPFAM" id="SSF54919">
    <property type="entry name" value="Nucleoside diphosphate kinase, NDK"/>
    <property type="match status" value="1"/>
</dbReference>
<dbReference type="OrthoDB" id="9801161at2"/>
<dbReference type="GO" id="GO:0006228">
    <property type="term" value="P:UTP biosynthetic process"/>
    <property type="evidence" value="ECO:0007669"/>
    <property type="project" value="UniProtKB-UniRule"/>
</dbReference>
<feature type="binding site" evidence="11 12">
    <location>
        <position position="9"/>
    </location>
    <ligand>
        <name>ATP</name>
        <dbReference type="ChEBI" id="CHEBI:30616"/>
    </ligand>
</feature>
<dbReference type="PROSITE" id="PS51374">
    <property type="entry name" value="NDPK_LIKE"/>
    <property type="match status" value="1"/>
</dbReference>
<dbReference type="Gene3D" id="3.30.70.141">
    <property type="entry name" value="Nucleoside diphosphate kinase-like domain"/>
    <property type="match status" value="1"/>
</dbReference>
<keyword evidence="7 11" id="KW-0067">ATP-binding</keyword>
<evidence type="ECO:0000256" key="11">
    <source>
        <dbReference type="HAMAP-Rule" id="MF_00451"/>
    </source>
</evidence>
<comment type="catalytic activity">
    <reaction evidence="11 14">
        <text>a 2'-deoxyribonucleoside 5'-diphosphate + ATP = a 2'-deoxyribonucleoside 5'-triphosphate + ADP</text>
        <dbReference type="Rhea" id="RHEA:44640"/>
        <dbReference type="ChEBI" id="CHEBI:30616"/>
        <dbReference type="ChEBI" id="CHEBI:61560"/>
        <dbReference type="ChEBI" id="CHEBI:73316"/>
        <dbReference type="ChEBI" id="CHEBI:456216"/>
        <dbReference type="EC" id="2.7.4.6"/>
    </reaction>
</comment>
<evidence type="ECO:0000256" key="2">
    <source>
        <dbReference type="ARBA" id="ARBA00008142"/>
    </source>
</evidence>
<evidence type="ECO:0000256" key="12">
    <source>
        <dbReference type="PROSITE-ProRule" id="PRU00706"/>
    </source>
</evidence>
<keyword evidence="5 11" id="KW-0547">Nucleotide-binding</keyword>
<gene>
    <name evidence="11" type="primary">ndk</name>
    <name evidence="16" type="ORF">SAMN05444392_101445</name>
</gene>
<comment type="catalytic activity">
    <reaction evidence="10">
        <text>dZDP + ATP = dZTP + ADP</text>
        <dbReference type="Rhea" id="RHEA:67644"/>
        <dbReference type="ChEBI" id="CHEBI:30616"/>
        <dbReference type="ChEBI" id="CHEBI:172929"/>
        <dbReference type="ChEBI" id="CHEBI:172931"/>
        <dbReference type="ChEBI" id="CHEBI:456216"/>
    </reaction>
</comment>
<evidence type="ECO:0000256" key="13">
    <source>
        <dbReference type="RuleBase" id="RU004011"/>
    </source>
</evidence>
<comment type="similarity">
    <text evidence="2 11 12 13">Belongs to the NDK family.</text>
</comment>
<dbReference type="GO" id="GO:0006183">
    <property type="term" value="P:GTP biosynthetic process"/>
    <property type="evidence" value="ECO:0007669"/>
    <property type="project" value="UniProtKB-UniRule"/>
</dbReference>
<dbReference type="EMBL" id="FQVL01000001">
    <property type="protein sequence ID" value="SHE43229.1"/>
    <property type="molecule type" value="Genomic_DNA"/>
</dbReference>
<keyword evidence="8 11" id="KW-0546">Nucleotide metabolism</keyword>
<feature type="domain" description="Nucleoside diphosphate kinase-like" evidence="15">
    <location>
        <begin position="1"/>
        <end position="138"/>
    </location>
</feature>
<dbReference type="FunFam" id="3.30.70.141:FF:000002">
    <property type="entry name" value="Nucleoside diphosphate kinase"/>
    <property type="match status" value="1"/>
</dbReference>
<keyword evidence="11" id="KW-0479">Metal-binding</keyword>
<dbReference type="Proteomes" id="UP000184476">
    <property type="component" value="Unassembled WGS sequence"/>
</dbReference>
<dbReference type="GO" id="GO:0005737">
    <property type="term" value="C:cytoplasm"/>
    <property type="evidence" value="ECO:0007669"/>
    <property type="project" value="UniProtKB-SubCell"/>
</dbReference>
<evidence type="ECO:0000256" key="9">
    <source>
        <dbReference type="ARBA" id="ARBA00024802"/>
    </source>
</evidence>
<sequence length="148" mass="16566">MEQTFLMVKPDGVQRGLVGEVVKRFEQKGFQLVGAKLMHISSQLAQQHYAEHRERPFFGELVEFITAGPVFAMVWQGENVIATARQMMGATNPADAAPGTIRGDYGVQVAMNIIHGSDSPESAEREIGLFFSEEEKVAYEKTIDQWIY</sequence>
<keyword evidence="6 11" id="KW-0418">Kinase</keyword>
<evidence type="ECO:0000313" key="17">
    <source>
        <dbReference type="Proteomes" id="UP000184476"/>
    </source>
</evidence>
<dbReference type="GO" id="GO:0004550">
    <property type="term" value="F:nucleoside diphosphate kinase activity"/>
    <property type="evidence" value="ECO:0007669"/>
    <property type="project" value="UniProtKB-UniRule"/>
</dbReference>
<proteinExistence type="inferred from homology"/>
<dbReference type="PANTHER" id="PTHR11349">
    <property type="entry name" value="NUCLEOSIDE DIPHOSPHATE KINASE"/>
    <property type="match status" value="1"/>
</dbReference>
<keyword evidence="11" id="KW-0963">Cytoplasm</keyword>